<keyword evidence="12" id="KW-0902">Two-component regulatory system</keyword>
<evidence type="ECO:0000256" key="13">
    <source>
        <dbReference type="ARBA" id="ARBA00023136"/>
    </source>
</evidence>
<dbReference type="Proteomes" id="UP000295710">
    <property type="component" value="Unassembled WGS sequence"/>
</dbReference>
<name>A0A4R4FBT2_9FIRM</name>
<dbReference type="RefSeq" id="WP_132281387.1">
    <property type="nucleotide sequence ID" value="NZ_JAOBST010000064.1"/>
</dbReference>
<evidence type="ECO:0000256" key="3">
    <source>
        <dbReference type="ARBA" id="ARBA00012438"/>
    </source>
</evidence>
<keyword evidence="4" id="KW-1003">Cell membrane</keyword>
<keyword evidence="9 17" id="KW-0418">Kinase</keyword>
<feature type="domain" description="Histidine kinase" evidence="15">
    <location>
        <begin position="239"/>
        <end position="437"/>
    </location>
</feature>
<evidence type="ECO:0000256" key="1">
    <source>
        <dbReference type="ARBA" id="ARBA00000085"/>
    </source>
</evidence>
<evidence type="ECO:0000256" key="11">
    <source>
        <dbReference type="ARBA" id="ARBA00022989"/>
    </source>
</evidence>
<protein>
    <recommendedName>
        <fullName evidence="3">histidine kinase</fullName>
        <ecNumber evidence="3">2.7.13.3</ecNumber>
    </recommendedName>
</protein>
<dbReference type="PANTHER" id="PTHR45528">
    <property type="entry name" value="SENSOR HISTIDINE KINASE CPXA"/>
    <property type="match status" value="1"/>
</dbReference>
<dbReference type="Gene3D" id="1.10.287.130">
    <property type="match status" value="1"/>
</dbReference>
<dbReference type="EMBL" id="SMMX01000030">
    <property type="protein sequence ID" value="TDA20149.1"/>
    <property type="molecule type" value="Genomic_DNA"/>
</dbReference>
<comment type="catalytic activity">
    <reaction evidence="1">
        <text>ATP + protein L-histidine = ADP + protein N-phospho-L-histidine.</text>
        <dbReference type="EC" id="2.7.13.3"/>
    </reaction>
</comment>
<evidence type="ECO:0000256" key="14">
    <source>
        <dbReference type="SAM" id="Phobius"/>
    </source>
</evidence>
<dbReference type="Gene3D" id="3.30.565.10">
    <property type="entry name" value="Histidine kinase-like ATPase, C-terminal domain"/>
    <property type="match status" value="1"/>
</dbReference>
<evidence type="ECO:0000259" key="15">
    <source>
        <dbReference type="PROSITE" id="PS50109"/>
    </source>
</evidence>
<keyword evidence="7 14" id="KW-0812">Transmembrane</keyword>
<dbReference type="Gene3D" id="6.10.340.10">
    <property type="match status" value="1"/>
</dbReference>
<organism evidence="17 18">
    <name type="scientific">Extibacter muris</name>
    <dbReference type="NCBI Taxonomy" id="1796622"/>
    <lineage>
        <taxon>Bacteria</taxon>
        <taxon>Bacillati</taxon>
        <taxon>Bacillota</taxon>
        <taxon>Clostridia</taxon>
        <taxon>Lachnospirales</taxon>
        <taxon>Lachnospiraceae</taxon>
        <taxon>Extibacter</taxon>
    </lineage>
</organism>
<keyword evidence="6" id="KW-0808">Transferase</keyword>
<keyword evidence="18" id="KW-1185">Reference proteome</keyword>
<evidence type="ECO:0000256" key="8">
    <source>
        <dbReference type="ARBA" id="ARBA00022741"/>
    </source>
</evidence>
<accession>A0A4R4FBT2</accession>
<keyword evidence="11 14" id="KW-1133">Transmembrane helix</keyword>
<dbReference type="InterPro" id="IPR036097">
    <property type="entry name" value="HisK_dim/P_sf"/>
</dbReference>
<evidence type="ECO:0000256" key="6">
    <source>
        <dbReference type="ARBA" id="ARBA00022679"/>
    </source>
</evidence>
<feature type="transmembrane region" description="Helical" evidence="14">
    <location>
        <begin position="15"/>
        <end position="36"/>
    </location>
</feature>
<dbReference type="CDD" id="cd06225">
    <property type="entry name" value="HAMP"/>
    <property type="match status" value="1"/>
</dbReference>
<feature type="transmembrane region" description="Helical" evidence="14">
    <location>
        <begin position="147"/>
        <end position="171"/>
    </location>
</feature>
<evidence type="ECO:0000256" key="10">
    <source>
        <dbReference type="ARBA" id="ARBA00022840"/>
    </source>
</evidence>
<gene>
    <name evidence="17" type="ORF">E1963_18570</name>
</gene>
<dbReference type="InterPro" id="IPR003661">
    <property type="entry name" value="HisK_dim/P_dom"/>
</dbReference>
<keyword evidence="8" id="KW-0547">Nucleotide-binding</keyword>
<feature type="domain" description="HAMP" evidence="16">
    <location>
        <begin position="172"/>
        <end position="224"/>
    </location>
</feature>
<dbReference type="SMART" id="SM00388">
    <property type="entry name" value="HisKA"/>
    <property type="match status" value="1"/>
</dbReference>
<dbReference type="PROSITE" id="PS50109">
    <property type="entry name" value="HIS_KIN"/>
    <property type="match status" value="1"/>
</dbReference>
<evidence type="ECO:0000256" key="9">
    <source>
        <dbReference type="ARBA" id="ARBA00022777"/>
    </source>
</evidence>
<evidence type="ECO:0000256" key="2">
    <source>
        <dbReference type="ARBA" id="ARBA00004651"/>
    </source>
</evidence>
<dbReference type="Pfam" id="PF00512">
    <property type="entry name" value="HisKA"/>
    <property type="match status" value="1"/>
</dbReference>
<keyword evidence="5" id="KW-0597">Phosphoprotein</keyword>
<dbReference type="EC" id="2.7.13.3" evidence="3"/>
<dbReference type="CDD" id="cd00082">
    <property type="entry name" value="HisKA"/>
    <property type="match status" value="1"/>
</dbReference>
<evidence type="ECO:0000259" key="16">
    <source>
        <dbReference type="PROSITE" id="PS50885"/>
    </source>
</evidence>
<comment type="caution">
    <text evidence="17">The sequence shown here is derived from an EMBL/GenBank/DDBJ whole genome shotgun (WGS) entry which is preliminary data.</text>
</comment>
<dbReference type="PANTHER" id="PTHR45528:SF1">
    <property type="entry name" value="SENSOR HISTIDINE KINASE CPXA"/>
    <property type="match status" value="1"/>
</dbReference>
<dbReference type="GO" id="GO:0005524">
    <property type="term" value="F:ATP binding"/>
    <property type="evidence" value="ECO:0007669"/>
    <property type="project" value="UniProtKB-KW"/>
</dbReference>
<evidence type="ECO:0000256" key="12">
    <source>
        <dbReference type="ARBA" id="ARBA00023012"/>
    </source>
</evidence>
<dbReference type="AlphaFoldDB" id="A0A4R4FBT2"/>
<evidence type="ECO:0000256" key="7">
    <source>
        <dbReference type="ARBA" id="ARBA00022692"/>
    </source>
</evidence>
<comment type="subcellular location">
    <subcellularLocation>
        <location evidence="2">Cell membrane</location>
        <topology evidence="2">Multi-pass membrane protein</topology>
    </subcellularLocation>
</comment>
<dbReference type="InterPro" id="IPR036890">
    <property type="entry name" value="HATPase_C_sf"/>
</dbReference>
<dbReference type="InterPro" id="IPR003660">
    <property type="entry name" value="HAMP_dom"/>
</dbReference>
<keyword evidence="10" id="KW-0067">ATP-binding</keyword>
<evidence type="ECO:0000313" key="17">
    <source>
        <dbReference type="EMBL" id="TDA20149.1"/>
    </source>
</evidence>
<sequence length="438" mass="51529">MTQVMNKKDSIYAQLLRLLLISAFAAFVVFCGLNYAGEYLVEGYLEKTDYIKQKNQDYVEKLQKYIDKEQLSSRDVAKLNVWTKSQKVLSIRIYKDEIQVFNSEYPEQEVWEEEIAAGNYAWEQYYNIRFSDGTAEIEMTGIYYYQFYNYALITEIIISFFLFLLLVLLGIRKKIEYIRKLNDEIQILEGGGLDYEITVKGKDELAELGASLDTMRISFCNLIEQEKKMVQENQRIVTEMSHDLRTPVTSIMLYTEILKKGTYKNVEQEKEYIEKIDKKARRMKQLTDHLFEYSLITGETEVKLEDAESYEVLFYDLFSETCSYLEQKGFHSEFQVKWINQMICVSTEYMMRIMDNITSNIVKYADPSMPIIISSIEEEQMAGFIFENHIRMVGEKVESTEIGIQSIKTMMSKMGGKCRIEQENRLFRIILLFPIVSR</sequence>
<reference evidence="17 18" key="1">
    <citation type="journal article" date="2016" name="Nat. Microbiol.">
        <title>The Mouse Intestinal Bacterial Collection (miBC) provides host-specific insight into cultured diversity and functional potential of the gut microbiota.</title>
        <authorList>
            <person name="Lagkouvardos I."/>
            <person name="Pukall R."/>
            <person name="Abt B."/>
            <person name="Foesel B.U."/>
            <person name="Meier-Kolthoff J.P."/>
            <person name="Kumar N."/>
            <person name="Bresciani A."/>
            <person name="Martinez I."/>
            <person name="Just S."/>
            <person name="Ziegler C."/>
            <person name="Brugiroux S."/>
            <person name="Garzetti D."/>
            <person name="Wenning M."/>
            <person name="Bui T.P."/>
            <person name="Wang J."/>
            <person name="Hugenholtz F."/>
            <person name="Plugge C.M."/>
            <person name="Peterson D.A."/>
            <person name="Hornef M.W."/>
            <person name="Baines J.F."/>
            <person name="Smidt H."/>
            <person name="Walter J."/>
            <person name="Kristiansen K."/>
            <person name="Nielsen H.B."/>
            <person name="Haller D."/>
            <person name="Overmann J."/>
            <person name="Stecher B."/>
            <person name="Clavel T."/>
        </authorList>
    </citation>
    <scope>NUCLEOTIDE SEQUENCE [LARGE SCALE GENOMIC DNA]</scope>
    <source>
        <strain evidence="17 18">DSM 28560</strain>
    </source>
</reference>
<evidence type="ECO:0000256" key="5">
    <source>
        <dbReference type="ARBA" id="ARBA00022553"/>
    </source>
</evidence>
<keyword evidence="13 14" id="KW-0472">Membrane</keyword>
<evidence type="ECO:0000256" key="4">
    <source>
        <dbReference type="ARBA" id="ARBA00022475"/>
    </source>
</evidence>
<dbReference type="InterPro" id="IPR050398">
    <property type="entry name" value="HssS/ArlS-like"/>
</dbReference>
<evidence type="ECO:0000313" key="18">
    <source>
        <dbReference type="Proteomes" id="UP000295710"/>
    </source>
</evidence>
<dbReference type="SUPFAM" id="SSF47384">
    <property type="entry name" value="Homodimeric domain of signal transducing histidine kinase"/>
    <property type="match status" value="1"/>
</dbReference>
<proteinExistence type="predicted"/>
<dbReference type="PROSITE" id="PS50885">
    <property type="entry name" value="HAMP"/>
    <property type="match status" value="1"/>
</dbReference>
<dbReference type="Pfam" id="PF00672">
    <property type="entry name" value="HAMP"/>
    <property type="match status" value="1"/>
</dbReference>
<dbReference type="GO" id="GO:0000155">
    <property type="term" value="F:phosphorelay sensor kinase activity"/>
    <property type="evidence" value="ECO:0007669"/>
    <property type="project" value="InterPro"/>
</dbReference>
<dbReference type="GO" id="GO:0005886">
    <property type="term" value="C:plasma membrane"/>
    <property type="evidence" value="ECO:0007669"/>
    <property type="project" value="UniProtKB-SubCell"/>
</dbReference>
<dbReference type="SUPFAM" id="SSF55874">
    <property type="entry name" value="ATPase domain of HSP90 chaperone/DNA topoisomerase II/histidine kinase"/>
    <property type="match status" value="1"/>
</dbReference>
<dbReference type="InterPro" id="IPR005467">
    <property type="entry name" value="His_kinase_dom"/>
</dbReference>